<feature type="compositionally biased region" description="Low complexity" evidence="8">
    <location>
        <begin position="111"/>
        <end position="143"/>
    </location>
</feature>
<evidence type="ECO:0000256" key="1">
    <source>
        <dbReference type="ARBA" id="ARBA00004567"/>
    </source>
</evidence>
<keyword evidence="6" id="KW-0906">Nuclear pore complex</keyword>
<keyword evidence="3" id="KW-0509">mRNA transport</keyword>
<keyword evidence="10" id="KW-1185">Reference proteome</keyword>
<sequence length="464" mass="50354">MVTMPALAGSLSTLELPIFWLWFIPGSRRGRTFWASCRDDSSSRDRRSIWKHCREARNRWSLRKLYGNHPAPASGRTFRCCTIHDPAPAAGGLFGGATQATQPAQGGGLFGNQQNQQQQQQQQQQQPAQAGGLFGNQQAPQQQAGGGLFGGSTQAARPGLFGASATAAQQPQQTTSLFGGAQQQQQQRPAGGLFGASTTNTAAQGGYLLGQPQQAQMGSILGGQQQQAQQAAPGVRVDLSQVKGSTKFDDLTKEGQALITAIEMGIQKVSKWKDEIAGYTPVHEQEIKQLAVDVAYLQNKYELVKRAVLEGDVAAVQELRNLGNKNIDDAQTVGRAVENLKLPAHYHLPGLWTSSGANTSFAGDPNETDLIGFFNRQCAQLSERDHKLRAYLSEIQQHMPNVEGGLYQKLTALQNHMGSSNTAFEEMKATLVDMRNAIIRQAVEVGKTREALTKLQMAFLNPMI</sequence>
<gene>
    <name evidence="9" type="ORF">PPNO1_LOCUS2876</name>
</gene>
<evidence type="ECO:0000256" key="4">
    <source>
        <dbReference type="ARBA" id="ARBA00022927"/>
    </source>
</evidence>
<dbReference type="AlphaFoldDB" id="A0A9P1GZD8"/>
<dbReference type="EMBL" id="CALLCH030000007">
    <property type="protein sequence ID" value="CAI4213125.1"/>
    <property type="molecule type" value="Genomic_DNA"/>
</dbReference>
<evidence type="ECO:0000256" key="8">
    <source>
        <dbReference type="SAM" id="MobiDB-lite"/>
    </source>
</evidence>
<protein>
    <recommendedName>
        <fullName evidence="11">Nucleoporin NUP49/NSP49</fullName>
    </recommendedName>
</protein>
<keyword evidence="2" id="KW-0813">Transport</keyword>
<name>A0A9P1GZD8_9PEZI</name>
<reference evidence="9" key="1">
    <citation type="submission" date="2022-11" db="EMBL/GenBank/DDBJ databases">
        <authorList>
            <person name="Scott C."/>
            <person name="Bruce N."/>
        </authorList>
    </citation>
    <scope>NUCLEOTIDE SEQUENCE</scope>
</reference>
<dbReference type="Proteomes" id="UP000838763">
    <property type="component" value="Unassembled WGS sequence"/>
</dbReference>
<dbReference type="GO" id="GO:0017056">
    <property type="term" value="F:structural constituent of nuclear pore"/>
    <property type="evidence" value="ECO:0007669"/>
    <property type="project" value="InterPro"/>
</dbReference>
<dbReference type="Pfam" id="PF13634">
    <property type="entry name" value="Nucleoporin_FG"/>
    <property type="match status" value="1"/>
</dbReference>
<evidence type="ECO:0000313" key="10">
    <source>
        <dbReference type="Proteomes" id="UP000838763"/>
    </source>
</evidence>
<dbReference type="Pfam" id="PF21121">
    <property type="entry name" value="Nup49_C"/>
    <property type="match status" value="1"/>
</dbReference>
<dbReference type="InterPro" id="IPR025574">
    <property type="entry name" value="Nucleoporin_FG_rpt"/>
</dbReference>
<dbReference type="InterPro" id="IPR024882">
    <property type="entry name" value="NUP58/p45/49"/>
</dbReference>
<dbReference type="PANTHER" id="PTHR13437:SF2">
    <property type="entry name" value="NUCLEOPORIN P58_P45"/>
    <property type="match status" value="1"/>
</dbReference>
<keyword evidence="5" id="KW-0811">Translocation</keyword>
<keyword evidence="7" id="KW-0539">Nucleus</keyword>
<feature type="compositionally biased region" description="Low complexity" evidence="8">
    <location>
        <begin position="163"/>
        <end position="187"/>
    </location>
</feature>
<evidence type="ECO:0000256" key="2">
    <source>
        <dbReference type="ARBA" id="ARBA00022448"/>
    </source>
</evidence>
<dbReference type="GO" id="GO:0015031">
    <property type="term" value="P:protein transport"/>
    <property type="evidence" value="ECO:0007669"/>
    <property type="project" value="UniProtKB-KW"/>
</dbReference>
<proteinExistence type="predicted"/>
<comment type="subcellular location">
    <subcellularLocation>
        <location evidence="1">Nucleus</location>
        <location evidence="1">Nuclear pore complex</location>
    </subcellularLocation>
</comment>
<accession>A0A9P1GZD8</accession>
<dbReference type="PANTHER" id="PTHR13437">
    <property type="entry name" value="NUCLEOPORIN P58/P45 NUCLEOPORIN-LIKE PROTEIN 1"/>
    <property type="match status" value="1"/>
</dbReference>
<organism evidence="9 10">
    <name type="scientific">Parascedosporium putredinis</name>
    <dbReference type="NCBI Taxonomy" id="1442378"/>
    <lineage>
        <taxon>Eukaryota</taxon>
        <taxon>Fungi</taxon>
        <taxon>Dikarya</taxon>
        <taxon>Ascomycota</taxon>
        <taxon>Pezizomycotina</taxon>
        <taxon>Sordariomycetes</taxon>
        <taxon>Hypocreomycetidae</taxon>
        <taxon>Microascales</taxon>
        <taxon>Microascaceae</taxon>
        <taxon>Parascedosporium</taxon>
    </lineage>
</organism>
<comment type="caution">
    <text evidence="9">The sequence shown here is derived from an EMBL/GenBank/DDBJ whole genome shotgun (WGS) entry which is preliminary data.</text>
</comment>
<evidence type="ECO:0000256" key="6">
    <source>
        <dbReference type="ARBA" id="ARBA00023132"/>
    </source>
</evidence>
<evidence type="ECO:0008006" key="11">
    <source>
        <dbReference type="Google" id="ProtNLM"/>
    </source>
</evidence>
<keyword evidence="4" id="KW-0653">Protein transport</keyword>
<dbReference type="GO" id="GO:0005643">
    <property type="term" value="C:nuclear pore"/>
    <property type="evidence" value="ECO:0007669"/>
    <property type="project" value="UniProtKB-SubCell"/>
</dbReference>
<evidence type="ECO:0000256" key="3">
    <source>
        <dbReference type="ARBA" id="ARBA00022816"/>
    </source>
</evidence>
<dbReference type="OrthoDB" id="2538017at2759"/>
<evidence type="ECO:0000256" key="7">
    <source>
        <dbReference type="ARBA" id="ARBA00023242"/>
    </source>
</evidence>
<dbReference type="GO" id="GO:0051028">
    <property type="term" value="P:mRNA transport"/>
    <property type="evidence" value="ECO:0007669"/>
    <property type="project" value="UniProtKB-KW"/>
</dbReference>
<feature type="region of interest" description="Disordered" evidence="8">
    <location>
        <begin position="94"/>
        <end position="197"/>
    </location>
</feature>
<evidence type="ECO:0000256" key="5">
    <source>
        <dbReference type="ARBA" id="ARBA00023010"/>
    </source>
</evidence>
<dbReference type="GO" id="GO:0008139">
    <property type="term" value="F:nuclear localization sequence binding"/>
    <property type="evidence" value="ECO:0007669"/>
    <property type="project" value="InterPro"/>
</dbReference>
<evidence type="ECO:0000313" key="9">
    <source>
        <dbReference type="EMBL" id="CAI4213125.1"/>
    </source>
</evidence>